<evidence type="ECO:0008006" key="3">
    <source>
        <dbReference type="Google" id="ProtNLM"/>
    </source>
</evidence>
<dbReference type="EMBL" id="LRPB01000002">
    <property type="protein sequence ID" value="KYG85532.1"/>
    <property type="molecule type" value="Genomic_DNA"/>
</dbReference>
<accession>A0A150Y3Q3</accession>
<dbReference type="STRING" id="1914963.AWW67_14215"/>
<dbReference type="AlphaFoldDB" id="A0A150Y3Q3"/>
<reference evidence="1 2" key="1">
    <citation type="submission" date="2016-01" db="EMBL/GenBank/DDBJ databases">
        <title>Genome sequencing of Roseivirga seohaensis SW-152.</title>
        <authorList>
            <person name="Selvaratnam C."/>
            <person name="Thevarajoo S."/>
            <person name="Goh K.M."/>
            <person name="Ee R."/>
            <person name="Chan K.-G."/>
            <person name="Chong C.S."/>
        </authorList>
    </citation>
    <scope>NUCLEOTIDE SEQUENCE [LARGE SCALE GENOMIC DNA]</scope>
    <source>
        <strain evidence="1 2">SW-152</strain>
    </source>
</reference>
<gene>
    <name evidence="1" type="ORF">AWW67_14215</name>
</gene>
<evidence type="ECO:0000313" key="1">
    <source>
        <dbReference type="EMBL" id="KYG85532.1"/>
    </source>
</evidence>
<comment type="caution">
    <text evidence="1">The sequence shown here is derived from an EMBL/GenBank/DDBJ whole genome shotgun (WGS) entry which is preliminary data.</text>
</comment>
<proteinExistence type="predicted"/>
<sequence>MKTDRDLGQLGESELERLCHHLGVSPNKAKYDKTGWDFLLEFPFNTQYEAPHDQAPITTRCLVQVKSTDLNEKNCQVKVSNLKRFLEFPDPAFFVFMHYNGKENVQEIYVVHFGRPLIEKTLKKLRKLSLKPLVKLHKTKISVRYSIKEIIEPANSVGLNVAIHKYIPKGMKEYRKWKDGLINTLGYEKYGHRMDITIEKKAIKKLEDISLSKEYEVDFFKMKVWDERFGIPILKYERNKDQTVLKFKHLPKKKYQACFKSGKQKIWFDIEVMTSVFSDINDSGKMKVSCALFDLYIYLKDYTLKFEPLLNNEDLLPLFQIQNLANLITILGTTNDVLFTIEGKKPFNLVIPSPSIVWGEDVNEFVNATQSLTEIFDRTHLPTSHTFSLKSIYSHRNQVLKIPNLQSTNHALFVFDFTSEQIIPKDKEYTIVIFLGVTIGLTKLGVLISASGNCIHQNEKTFRLNVNESQIHEAVLFNEQTVSTSIIEKFINDTENELKAENKSLIRFEEKSIMLIT</sequence>
<organism evidence="1 2">
    <name type="scientific">Roseivirga seohaensis</name>
    <dbReference type="NCBI Taxonomy" id="1914963"/>
    <lineage>
        <taxon>Bacteria</taxon>
        <taxon>Pseudomonadati</taxon>
        <taxon>Bacteroidota</taxon>
        <taxon>Cytophagia</taxon>
        <taxon>Cytophagales</taxon>
        <taxon>Roseivirgaceae</taxon>
        <taxon>Roseivirga</taxon>
    </lineage>
</organism>
<evidence type="ECO:0000313" key="2">
    <source>
        <dbReference type="Proteomes" id="UP000075663"/>
    </source>
</evidence>
<dbReference type="RefSeq" id="WP_062299651.1">
    <property type="nucleotide sequence ID" value="NZ_LRPB01000002.1"/>
</dbReference>
<protein>
    <recommendedName>
        <fullName evidence="3">DUF4365 domain-containing protein</fullName>
    </recommendedName>
</protein>
<name>A0A150Y3Q3_9BACT</name>
<dbReference type="Proteomes" id="UP000075663">
    <property type="component" value="Unassembled WGS sequence"/>
</dbReference>